<evidence type="ECO:0000313" key="2">
    <source>
        <dbReference type="Proteomes" id="UP000215335"/>
    </source>
</evidence>
<accession>A0A232EIL1</accession>
<sequence>MKNILYLPKPYRKQLKTTHPNPVPWWYPECDKVFRLRTAKFKKWRFSYNLQDRIEYKKQRPLPLEPSKEKKEKTTK</sequence>
<gene>
    <name evidence="1" type="ORF">TSAR_014976</name>
</gene>
<dbReference type="Proteomes" id="UP000215335">
    <property type="component" value="Unassembled WGS sequence"/>
</dbReference>
<protein>
    <submittedName>
        <fullName evidence="1">Uncharacterized protein</fullName>
    </submittedName>
</protein>
<proteinExistence type="predicted"/>
<dbReference type="AlphaFoldDB" id="A0A232EIL1"/>
<evidence type="ECO:0000313" key="1">
    <source>
        <dbReference type="EMBL" id="OXU18185.1"/>
    </source>
</evidence>
<keyword evidence="2" id="KW-1185">Reference proteome</keyword>
<organism evidence="1 2">
    <name type="scientific">Trichomalopsis sarcophagae</name>
    <dbReference type="NCBI Taxonomy" id="543379"/>
    <lineage>
        <taxon>Eukaryota</taxon>
        <taxon>Metazoa</taxon>
        <taxon>Ecdysozoa</taxon>
        <taxon>Arthropoda</taxon>
        <taxon>Hexapoda</taxon>
        <taxon>Insecta</taxon>
        <taxon>Pterygota</taxon>
        <taxon>Neoptera</taxon>
        <taxon>Endopterygota</taxon>
        <taxon>Hymenoptera</taxon>
        <taxon>Apocrita</taxon>
        <taxon>Proctotrupomorpha</taxon>
        <taxon>Chalcidoidea</taxon>
        <taxon>Pteromalidae</taxon>
        <taxon>Pteromalinae</taxon>
        <taxon>Trichomalopsis</taxon>
    </lineage>
</organism>
<comment type="caution">
    <text evidence="1">The sequence shown here is derived from an EMBL/GenBank/DDBJ whole genome shotgun (WGS) entry which is preliminary data.</text>
</comment>
<feature type="non-terminal residue" evidence="1">
    <location>
        <position position="76"/>
    </location>
</feature>
<reference evidence="1 2" key="1">
    <citation type="journal article" date="2017" name="Curr. Biol.">
        <title>The Evolution of Venom by Co-option of Single-Copy Genes.</title>
        <authorList>
            <person name="Martinson E.O."/>
            <person name="Mrinalini"/>
            <person name="Kelkar Y.D."/>
            <person name="Chang C.H."/>
            <person name="Werren J.H."/>
        </authorList>
    </citation>
    <scope>NUCLEOTIDE SEQUENCE [LARGE SCALE GENOMIC DNA]</scope>
    <source>
        <strain evidence="1 2">Alberta</strain>
        <tissue evidence="1">Whole body</tissue>
    </source>
</reference>
<dbReference type="EMBL" id="NNAY01004219">
    <property type="protein sequence ID" value="OXU18185.1"/>
    <property type="molecule type" value="Genomic_DNA"/>
</dbReference>
<name>A0A232EIL1_9HYME</name>